<feature type="compositionally biased region" description="Polar residues" evidence="5">
    <location>
        <begin position="563"/>
        <end position="573"/>
    </location>
</feature>
<feature type="transmembrane region" description="Helical" evidence="6">
    <location>
        <begin position="429"/>
        <end position="454"/>
    </location>
</feature>
<sequence length="587" mass="65164">MCTGNFVSPSVWQDPVLNNCFDGEESEEDTDILETLVETLENNPVTADNVTQVSRDVADVTGTVDLDGGDLDHVAELLKIITNVNSSSPEVTSNTVEIVDNVLDLEENAYEESVSVEAPSRILQALENQLTNLHQGGDDVNFTDVRGFVGAIAFTADKEYFSSEMTFGNFFNSDERTIRGNLKESLTDTYRGIDPSLFDDVKASITLPITLLDDIQFDASDSVPVTFLIHRTSNLFTSRDNQLKTEVVESLIVGATIEGKKIDNLNSPVVTRFHLLPMDDVGDERRCVFWDFQLAGHTGDIDNVFLDVLSIIGCVVSVVALVITIVSFCAIKKLRSKQPQQILINLCFALLGLYLSFLIGINRANLEVVCIMFGALIHYFCLATVAWMCVEAMNMYLFVRLPLVVVVVSVAVKSVNYRGDYCFPQAGTMTFSIGVVLFIAVMLVFNLVMFVLIIKQITCRPQFKKDDPRKENIKRIQNAISILMLLGLAWLFGFLAIGGAQFIFNLLFLICNSLQGLFIFLLFCVRNQEVQMEWRLIFGQTGGYKVMESSNTRSTGSSSSKTPKGNQNVNSDENTTEKIQMEPISSP</sequence>
<dbReference type="InterPro" id="IPR000832">
    <property type="entry name" value="GPCR_2_secretin-like"/>
</dbReference>
<proteinExistence type="predicted"/>
<dbReference type="Pfam" id="PF00002">
    <property type="entry name" value="7tm_2"/>
    <property type="match status" value="1"/>
</dbReference>
<evidence type="ECO:0000256" key="2">
    <source>
        <dbReference type="ARBA" id="ARBA00022692"/>
    </source>
</evidence>
<feature type="domain" description="G-protein coupled receptors family 2 profile 2" evidence="7">
    <location>
        <begin position="306"/>
        <end position="527"/>
    </location>
</feature>
<dbReference type="PROSITE" id="PS00650">
    <property type="entry name" value="G_PROTEIN_RECEP_F2_2"/>
    <property type="match status" value="1"/>
</dbReference>
<dbReference type="GO" id="GO:0004930">
    <property type="term" value="F:G protein-coupled receptor activity"/>
    <property type="evidence" value="ECO:0007669"/>
    <property type="project" value="InterPro"/>
</dbReference>
<keyword evidence="8" id="KW-0675">Receptor</keyword>
<dbReference type="GO" id="GO:0016020">
    <property type="term" value="C:membrane"/>
    <property type="evidence" value="ECO:0007669"/>
    <property type="project" value="UniProtKB-SubCell"/>
</dbReference>
<dbReference type="PRINTS" id="PR00249">
    <property type="entry name" value="GPCRSECRETIN"/>
</dbReference>
<keyword evidence="9" id="KW-1185">Reference proteome</keyword>
<dbReference type="InterPro" id="IPR017981">
    <property type="entry name" value="GPCR_2-like_7TM"/>
</dbReference>
<keyword evidence="2 6" id="KW-0812">Transmembrane</keyword>
<comment type="caution">
    <text evidence="8">The sequence shown here is derived from an EMBL/GenBank/DDBJ whole genome shotgun (WGS) entry which is preliminary data.</text>
</comment>
<dbReference type="OrthoDB" id="10037534at2759"/>
<organism evidence="8 9">
    <name type="scientific">Stichopus japonicus</name>
    <name type="common">Sea cucumber</name>
    <dbReference type="NCBI Taxonomy" id="307972"/>
    <lineage>
        <taxon>Eukaryota</taxon>
        <taxon>Metazoa</taxon>
        <taxon>Echinodermata</taxon>
        <taxon>Eleutherozoa</taxon>
        <taxon>Echinozoa</taxon>
        <taxon>Holothuroidea</taxon>
        <taxon>Aspidochirotacea</taxon>
        <taxon>Aspidochirotida</taxon>
        <taxon>Stichopodidae</taxon>
        <taxon>Apostichopus</taxon>
    </lineage>
</organism>
<dbReference type="GO" id="GO:0007166">
    <property type="term" value="P:cell surface receptor signaling pathway"/>
    <property type="evidence" value="ECO:0007669"/>
    <property type="project" value="InterPro"/>
</dbReference>
<evidence type="ECO:0000256" key="5">
    <source>
        <dbReference type="SAM" id="MobiDB-lite"/>
    </source>
</evidence>
<protein>
    <submittedName>
        <fullName evidence="8">Putative G-protein coupled receptor</fullName>
    </submittedName>
</protein>
<dbReference type="SUPFAM" id="SSF81321">
    <property type="entry name" value="Family A G protein-coupled receptor-like"/>
    <property type="match status" value="1"/>
</dbReference>
<dbReference type="InterPro" id="IPR046338">
    <property type="entry name" value="GAIN_dom_sf"/>
</dbReference>
<feature type="transmembrane region" description="Helical" evidence="6">
    <location>
        <begin position="503"/>
        <end position="525"/>
    </location>
</feature>
<evidence type="ECO:0000256" key="4">
    <source>
        <dbReference type="ARBA" id="ARBA00023136"/>
    </source>
</evidence>
<reference evidence="8 9" key="1">
    <citation type="journal article" date="2017" name="PLoS Biol.">
        <title>The sea cucumber genome provides insights into morphological evolution and visceral regeneration.</title>
        <authorList>
            <person name="Zhang X."/>
            <person name="Sun L."/>
            <person name="Yuan J."/>
            <person name="Sun Y."/>
            <person name="Gao Y."/>
            <person name="Zhang L."/>
            <person name="Li S."/>
            <person name="Dai H."/>
            <person name="Hamel J.F."/>
            <person name="Liu C."/>
            <person name="Yu Y."/>
            <person name="Liu S."/>
            <person name="Lin W."/>
            <person name="Guo K."/>
            <person name="Jin S."/>
            <person name="Xu P."/>
            <person name="Storey K.B."/>
            <person name="Huan P."/>
            <person name="Zhang T."/>
            <person name="Zhou Y."/>
            <person name="Zhang J."/>
            <person name="Lin C."/>
            <person name="Li X."/>
            <person name="Xing L."/>
            <person name="Huo D."/>
            <person name="Sun M."/>
            <person name="Wang L."/>
            <person name="Mercier A."/>
            <person name="Li F."/>
            <person name="Yang H."/>
            <person name="Xiang J."/>
        </authorList>
    </citation>
    <scope>NUCLEOTIDE SEQUENCE [LARGE SCALE GENOMIC DNA]</scope>
    <source>
        <strain evidence="8">Shaxun</strain>
        <tissue evidence="8">Muscle</tissue>
    </source>
</reference>
<evidence type="ECO:0000313" key="9">
    <source>
        <dbReference type="Proteomes" id="UP000230750"/>
    </source>
</evidence>
<keyword evidence="4 6" id="KW-0472">Membrane</keyword>
<dbReference type="PROSITE" id="PS50261">
    <property type="entry name" value="G_PROTEIN_RECEP_F2_4"/>
    <property type="match status" value="1"/>
</dbReference>
<dbReference type="Gene3D" id="2.60.220.50">
    <property type="match status" value="1"/>
</dbReference>
<dbReference type="PANTHER" id="PTHR47767:SF1">
    <property type="entry name" value="ADHESION G PROTEIN-COUPLED RECEPTOR G7"/>
    <property type="match status" value="1"/>
</dbReference>
<dbReference type="Proteomes" id="UP000230750">
    <property type="component" value="Unassembled WGS sequence"/>
</dbReference>
<evidence type="ECO:0000256" key="3">
    <source>
        <dbReference type="ARBA" id="ARBA00022989"/>
    </source>
</evidence>
<feature type="compositionally biased region" description="Low complexity" evidence="5">
    <location>
        <begin position="549"/>
        <end position="562"/>
    </location>
</feature>
<evidence type="ECO:0000259" key="7">
    <source>
        <dbReference type="PROSITE" id="PS50261"/>
    </source>
</evidence>
<feature type="transmembrane region" description="Helical" evidence="6">
    <location>
        <begin position="366"/>
        <end position="390"/>
    </location>
</feature>
<feature type="transmembrane region" description="Helical" evidence="6">
    <location>
        <begin position="397"/>
        <end position="417"/>
    </location>
</feature>
<accession>A0A2G8LFS6</accession>
<dbReference type="AlphaFoldDB" id="A0A2G8LFS6"/>
<keyword evidence="3 6" id="KW-1133">Transmembrane helix</keyword>
<evidence type="ECO:0000256" key="6">
    <source>
        <dbReference type="SAM" id="Phobius"/>
    </source>
</evidence>
<name>A0A2G8LFS6_STIJA</name>
<evidence type="ECO:0000313" key="8">
    <source>
        <dbReference type="EMBL" id="PIK59108.1"/>
    </source>
</evidence>
<dbReference type="PANTHER" id="PTHR47767">
    <property type="entry name" value="ADHESION G PROTEIN-COUPLED RECEPTOR G7"/>
    <property type="match status" value="1"/>
</dbReference>
<gene>
    <name evidence="8" type="ORF">BSL78_03990</name>
</gene>
<feature type="transmembrane region" description="Helical" evidence="6">
    <location>
        <begin position="342"/>
        <end position="360"/>
    </location>
</feature>
<dbReference type="STRING" id="307972.A0A2G8LFS6"/>
<dbReference type="InterPro" id="IPR017983">
    <property type="entry name" value="GPCR_2_secretin-like_CS"/>
</dbReference>
<dbReference type="Gene3D" id="1.20.1070.10">
    <property type="entry name" value="Rhodopsin 7-helix transmembrane proteins"/>
    <property type="match status" value="1"/>
</dbReference>
<feature type="region of interest" description="Disordered" evidence="5">
    <location>
        <begin position="549"/>
        <end position="587"/>
    </location>
</feature>
<evidence type="ECO:0000256" key="1">
    <source>
        <dbReference type="ARBA" id="ARBA00004141"/>
    </source>
</evidence>
<dbReference type="EMBL" id="MRZV01000093">
    <property type="protein sequence ID" value="PIK59108.1"/>
    <property type="molecule type" value="Genomic_DNA"/>
</dbReference>
<feature type="transmembrane region" description="Helical" evidence="6">
    <location>
        <begin position="308"/>
        <end position="330"/>
    </location>
</feature>
<comment type="subcellular location">
    <subcellularLocation>
        <location evidence="1">Membrane</location>
        <topology evidence="1">Multi-pass membrane protein</topology>
    </subcellularLocation>
</comment>
<feature type="transmembrane region" description="Helical" evidence="6">
    <location>
        <begin position="475"/>
        <end position="497"/>
    </location>
</feature>
<dbReference type="InterPro" id="IPR053066">
    <property type="entry name" value="ADGR_G7"/>
</dbReference>
<dbReference type="CDD" id="cd15040">
    <property type="entry name" value="7tmB2_Adhesion"/>
    <property type="match status" value="1"/>
</dbReference>